<dbReference type="PANTHER" id="PTHR23349:SF59">
    <property type="entry name" value="PANCREAS TRANSCRIPTION FACTOR 1 SUBUNIT ALPHA"/>
    <property type="match status" value="1"/>
</dbReference>
<dbReference type="CDD" id="cd11417">
    <property type="entry name" value="bHLH_TS_PTF1A"/>
    <property type="match status" value="1"/>
</dbReference>
<evidence type="ECO:0000256" key="2">
    <source>
        <dbReference type="ARBA" id="ARBA00023125"/>
    </source>
</evidence>
<reference evidence="9 10" key="1">
    <citation type="journal article" date="2024" name="Proc. Natl. Acad. Sci. U.S.A.">
        <title>The genetic regulatory architecture and epigenomic basis for age-related changes in rattlesnake venom.</title>
        <authorList>
            <person name="Hogan M.P."/>
            <person name="Holding M.L."/>
            <person name="Nystrom G.S."/>
            <person name="Colston T.J."/>
            <person name="Bartlett D.A."/>
            <person name="Mason A.J."/>
            <person name="Ellsworth S.A."/>
            <person name="Rautsaw R.M."/>
            <person name="Lawrence K.C."/>
            <person name="Strickland J.L."/>
            <person name="He B."/>
            <person name="Fraser P."/>
            <person name="Margres M.J."/>
            <person name="Gilbert D.M."/>
            <person name="Gibbs H.L."/>
            <person name="Parkinson C.L."/>
            <person name="Rokyta D.R."/>
        </authorList>
    </citation>
    <scope>NUCLEOTIDE SEQUENCE [LARGE SCALE GENOMIC DNA]</scope>
    <source>
        <strain evidence="9">DRR0105</strain>
    </source>
</reference>
<dbReference type="InterPro" id="IPR036638">
    <property type="entry name" value="HLH_DNA-bd_sf"/>
</dbReference>
<comment type="caution">
    <text evidence="9">The sequence shown here is derived from an EMBL/GenBank/DDBJ whole genome shotgun (WGS) entry which is preliminary data.</text>
</comment>
<evidence type="ECO:0000256" key="4">
    <source>
        <dbReference type="ARBA" id="ARBA00023242"/>
    </source>
</evidence>
<keyword evidence="3" id="KW-0804">Transcription</keyword>
<keyword evidence="1" id="KW-0805">Transcription regulation</keyword>
<keyword evidence="2" id="KW-0238">DNA-binding</keyword>
<keyword evidence="10" id="KW-1185">Reference proteome</keyword>
<evidence type="ECO:0000256" key="1">
    <source>
        <dbReference type="ARBA" id="ARBA00023015"/>
    </source>
</evidence>
<protein>
    <recommendedName>
        <fullName evidence="5">Pancreas transcription factor 1 subunit alpha</fullName>
    </recommendedName>
    <alternativeName>
        <fullName evidence="6">Pancreas-specific transcription factor 1a</fullName>
    </alternativeName>
</protein>
<dbReference type="EMBL" id="JAOTOJ010000009">
    <property type="protein sequence ID" value="KAK9395826.1"/>
    <property type="molecule type" value="Genomic_DNA"/>
</dbReference>
<dbReference type="GO" id="GO:0000981">
    <property type="term" value="F:DNA-binding transcription factor activity, RNA polymerase II-specific"/>
    <property type="evidence" value="ECO:0007669"/>
    <property type="project" value="TreeGrafter"/>
</dbReference>
<gene>
    <name evidence="9" type="ORF">NXF25_019187</name>
</gene>
<dbReference type="GO" id="GO:0000977">
    <property type="term" value="F:RNA polymerase II transcription regulatory region sequence-specific DNA binding"/>
    <property type="evidence" value="ECO:0007669"/>
    <property type="project" value="TreeGrafter"/>
</dbReference>
<dbReference type="SUPFAM" id="SSF47459">
    <property type="entry name" value="HLH, helix-loop-helix DNA-binding domain"/>
    <property type="match status" value="1"/>
</dbReference>
<evidence type="ECO:0000313" key="9">
    <source>
        <dbReference type="EMBL" id="KAK9395826.1"/>
    </source>
</evidence>
<dbReference type="GO" id="GO:0046983">
    <property type="term" value="F:protein dimerization activity"/>
    <property type="evidence" value="ECO:0007669"/>
    <property type="project" value="InterPro"/>
</dbReference>
<dbReference type="Proteomes" id="UP001474421">
    <property type="component" value="Unassembled WGS sequence"/>
</dbReference>
<evidence type="ECO:0000313" key="10">
    <source>
        <dbReference type="Proteomes" id="UP001474421"/>
    </source>
</evidence>
<dbReference type="AlphaFoldDB" id="A0AAW1B2J9"/>
<feature type="domain" description="BHLH" evidence="8">
    <location>
        <begin position="132"/>
        <end position="184"/>
    </location>
</feature>
<dbReference type="Gene3D" id="4.10.280.10">
    <property type="entry name" value="Helix-loop-helix DNA-binding domain"/>
    <property type="match status" value="1"/>
</dbReference>
<dbReference type="InterPro" id="IPR050283">
    <property type="entry name" value="E-box_TF_Regulators"/>
</dbReference>
<organism evidence="9 10">
    <name type="scientific">Crotalus adamanteus</name>
    <name type="common">Eastern diamondback rattlesnake</name>
    <dbReference type="NCBI Taxonomy" id="8729"/>
    <lineage>
        <taxon>Eukaryota</taxon>
        <taxon>Metazoa</taxon>
        <taxon>Chordata</taxon>
        <taxon>Craniata</taxon>
        <taxon>Vertebrata</taxon>
        <taxon>Euteleostomi</taxon>
        <taxon>Lepidosauria</taxon>
        <taxon>Squamata</taxon>
        <taxon>Bifurcata</taxon>
        <taxon>Unidentata</taxon>
        <taxon>Episquamata</taxon>
        <taxon>Toxicofera</taxon>
        <taxon>Serpentes</taxon>
        <taxon>Colubroidea</taxon>
        <taxon>Viperidae</taxon>
        <taxon>Crotalinae</taxon>
        <taxon>Crotalus</taxon>
    </lineage>
</organism>
<dbReference type="PANTHER" id="PTHR23349">
    <property type="entry name" value="BASIC HELIX-LOOP-HELIX TRANSCRIPTION FACTOR, TWIST"/>
    <property type="match status" value="1"/>
</dbReference>
<dbReference type="GO" id="GO:0032502">
    <property type="term" value="P:developmental process"/>
    <property type="evidence" value="ECO:0007669"/>
    <property type="project" value="TreeGrafter"/>
</dbReference>
<keyword evidence="4" id="KW-0539">Nucleus</keyword>
<evidence type="ECO:0000256" key="3">
    <source>
        <dbReference type="ARBA" id="ARBA00023163"/>
    </source>
</evidence>
<evidence type="ECO:0000256" key="7">
    <source>
        <dbReference type="SAM" id="MobiDB-lite"/>
    </source>
</evidence>
<evidence type="ECO:0000256" key="5">
    <source>
        <dbReference type="ARBA" id="ARBA00041035"/>
    </source>
</evidence>
<proteinExistence type="predicted"/>
<dbReference type="PROSITE" id="PS50888">
    <property type="entry name" value="BHLH"/>
    <property type="match status" value="1"/>
</dbReference>
<sequence>MESVLLEHFRAGPDFSSESYLDGEEFSTDQSSCNPLEGDELLEAEVGFLGSPFHDYYHSDGTGGGAGFEGVPDGALCCKAAPRTFSVSFSPSSASFIYDCCGLAASPRGSLKAFSAAARQRRRVRSEAKLPQLRQAANVRERRRMQSINNAFEGLRSHIPTLPYEKRLSKVDTLRLAIGYINFLSELVQSDLPLRSAGRKSPCLPQTVIICHRGTRIPSPSDPDYGLPPITGHSLSWTDEKQLKEQNIVRTAKLAKGSEKAELSRDTAGSPRSLASLTSHGEVRGGGGDFWLLLGYFNRFCSCSWRRPQGRAKRMGTAVCPRSPKTANNLSLRRHIREATGTPRLLGKKVSMLASKDIDFSCYHLAFRP</sequence>
<dbReference type="Pfam" id="PF00010">
    <property type="entry name" value="HLH"/>
    <property type="match status" value="1"/>
</dbReference>
<dbReference type="InterPro" id="IPR011598">
    <property type="entry name" value="bHLH_dom"/>
</dbReference>
<accession>A0AAW1B2J9</accession>
<evidence type="ECO:0000259" key="8">
    <source>
        <dbReference type="PROSITE" id="PS50888"/>
    </source>
</evidence>
<dbReference type="SMART" id="SM00353">
    <property type="entry name" value="HLH"/>
    <property type="match status" value="1"/>
</dbReference>
<dbReference type="FunFam" id="4.10.280.10:FF:000035">
    <property type="entry name" value="Pancreas-specific transcription factor 1a"/>
    <property type="match status" value="1"/>
</dbReference>
<name>A0AAW1B2J9_CROAD</name>
<evidence type="ECO:0000256" key="6">
    <source>
        <dbReference type="ARBA" id="ARBA00043211"/>
    </source>
</evidence>
<feature type="compositionally biased region" description="Basic and acidic residues" evidence="7">
    <location>
        <begin position="256"/>
        <end position="265"/>
    </location>
</feature>
<feature type="region of interest" description="Disordered" evidence="7">
    <location>
        <begin position="255"/>
        <end position="279"/>
    </location>
</feature>